<gene>
    <name evidence="9" type="ORF">N0F65_001138</name>
</gene>
<dbReference type="PANTHER" id="PTHR10217">
    <property type="entry name" value="VOLTAGE AND LIGAND GATED POTASSIUM CHANNEL"/>
    <property type="match status" value="1"/>
</dbReference>
<dbReference type="PROSITE" id="PS50042">
    <property type="entry name" value="CNMP_BINDING_3"/>
    <property type="match status" value="1"/>
</dbReference>
<evidence type="ECO:0000259" key="8">
    <source>
        <dbReference type="PROSITE" id="PS50042"/>
    </source>
</evidence>
<dbReference type="InterPro" id="IPR014710">
    <property type="entry name" value="RmlC-like_jellyroll"/>
</dbReference>
<dbReference type="SUPFAM" id="SSF51206">
    <property type="entry name" value="cAMP-binding domain-like"/>
    <property type="match status" value="1"/>
</dbReference>
<dbReference type="GO" id="GO:0005249">
    <property type="term" value="F:voltage-gated potassium channel activity"/>
    <property type="evidence" value="ECO:0007669"/>
    <property type="project" value="TreeGrafter"/>
</dbReference>
<comment type="caution">
    <text evidence="9">The sequence shown here is derived from an EMBL/GenBank/DDBJ whole genome shotgun (WGS) entry which is preliminary data.</text>
</comment>
<dbReference type="CDD" id="cd00038">
    <property type="entry name" value="CAP_ED"/>
    <property type="match status" value="1"/>
</dbReference>
<accession>A0AAV2YTU2</accession>
<keyword evidence="2" id="KW-0813">Transport</keyword>
<keyword evidence="4 7" id="KW-1133">Transmembrane helix</keyword>
<evidence type="ECO:0000256" key="5">
    <source>
        <dbReference type="ARBA" id="ARBA00023065"/>
    </source>
</evidence>
<evidence type="ECO:0000256" key="1">
    <source>
        <dbReference type="ARBA" id="ARBA00004141"/>
    </source>
</evidence>
<sequence length="426" mass="48596">MFIYFMTAVEVVLTPLSLSFSYNPRGVTILDGVAAFAFAIDFGVNMLSSFVNERGVVVAVPAASARHYLTSWWAIPDLCSWFPFELLFFSDNQSRFLGIAKIMRLARVGELARRVLSARRANIFRFLRLAGVILLVSHCCSCFWHWIAVEWRNHEDDWATKTLLQKYVHCWSLVIGCLNASPPSMYTMSEELAVAGFMLLGNLVQASVFGSVAVVISSFDEDEAAYKRKVITTYERCKFLDIPTKLTQRIQTYYEHMFRQTKSINGDADSFIHELSPALVCEVKYQLYKDMLKQIPFFSGGTIDSCVLEQLVLHLRTVVYMQDDIVIRKGEYGDWMGFVGCTGSVGVLDPHSQQRTVIRILRKGDYFGETALLQRTRRTTTAVALMWVQIHVLCRKDLDEVKEMYPEQEAALEAEIRNYMKAKAAY</sequence>
<evidence type="ECO:0000256" key="7">
    <source>
        <dbReference type="SAM" id="Phobius"/>
    </source>
</evidence>
<dbReference type="InterPro" id="IPR018490">
    <property type="entry name" value="cNMP-bd_dom_sf"/>
</dbReference>
<dbReference type="GO" id="GO:0005886">
    <property type="term" value="C:plasma membrane"/>
    <property type="evidence" value="ECO:0007669"/>
    <property type="project" value="TreeGrafter"/>
</dbReference>
<keyword evidence="5" id="KW-0406">Ion transport</keyword>
<feature type="domain" description="Cyclic nucleotide-binding" evidence="8">
    <location>
        <begin position="303"/>
        <end position="401"/>
    </location>
</feature>
<dbReference type="Gene3D" id="2.60.120.10">
    <property type="entry name" value="Jelly Rolls"/>
    <property type="match status" value="1"/>
</dbReference>
<dbReference type="InterPro" id="IPR050818">
    <property type="entry name" value="KCNH_animal-type"/>
</dbReference>
<dbReference type="GO" id="GO:0042391">
    <property type="term" value="P:regulation of membrane potential"/>
    <property type="evidence" value="ECO:0007669"/>
    <property type="project" value="TreeGrafter"/>
</dbReference>
<dbReference type="Gene3D" id="1.10.287.70">
    <property type="match status" value="1"/>
</dbReference>
<dbReference type="SMART" id="SM00100">
    <property type="entry name" value="cNMP"/>
    <property type="match status" value="1"/>
</dbReference>
<evidence type="ECO:0000256" key="6">
    <source>
        <dbReference type="ARBA" id="ARBA00023136"/>
    </source>
</evidence>
<dbReference type="SUPFAM" id="SSF81324">
    <property type="entry name" value="Voltage-gated potassium channels"/>
    <property type="match status" value="1"/>
</dbReference>
<organism evidence="9 10">
    <name type="scientific">Lagenidium giganteum</name>
    <dbReference type="NCBI Taxonomy" id="4803"/>
    <lineage>
        <taxon>Eukaryota</taxon>
        <taxon>Sar</taxon>
        <taxon>Stramenopiles</taxon>
        <taxon>Oomycota</taxon>
        <taxon>Peronosporomycetes</taxon>
        <taxon>Pythiales</taxon>
        <taxon>Pythiaceae</taxon>
    </lineage>
</organism>
<dbReference type="EMBL" id="DAKRPA010000106">
    <property type="protein sequence ID" value="DAZ98437.1"/>
    <property type="molecule type" value="Genomic_DNA"/>
</dbReference>
<dbReference type="Pfam" id="PF00520">
    <property type="entry name" value="Ion_trans"/>
    <property type="match status" value="1"/>
</dbReference>
<dbReference type="AlphaFoldDB" id="A0AAV2YTU2"/>
<feature type="transmembrane region" description="Helical" evidence="7">
    <location>
        <begin position="126"/>
        <end position="147"/>
    </location>
</feature>
<keyword evidence="3 7" id="KW-0812">Transmembrane</keyword>
<reference evidence="9" key="2">
    <citation type="journal article" date="2023" name="Microbiol Resour">
        <title>Decontamination and Annotation of the Draft Genome Sequence of the Oomycete Lagenidium giganteum ARSEF 373.</title>
        <authorList>
            <person name="Morgan W.R."/>
            <person name="Tartar A."/>
        </authorList>
    </citation>
    <scope>NUCLEOTIDE SEQUENCE</scope>
    <source>
        <strain evidence="9">ARSEF 373</strain>
    </source>
</reference>
<dbReference type="Proteomes" id="UP001146120">
    <property type="component" value="Unassembled WGS sequence"/>
</dbReference>
<evidence type="ECO:0000313" key="9">
    <source>
        <dbReference type="EMBL" id="DAZ98437.1"/>
    </source>
</evidence>
<comment type="subcellular location">
    <subcellularLocation>
        <location evidence="1">Membrane</location>
        <topology evidence="1">Multi-pass membrane protein</topology>
    </subcellularLocation>
</comment>
<dbReference type="PANTHER" id="PTHR10217:SF435">
    <property type="entry name" value="POTASSIUM VOLTAGE-GATED CHANNEL PROTEIN EAG"/>
    <property type="match status" value="1"/>
</dbReference>
<dbReference type="Gene3D" id="1.10.287.630">
    <property type="entry name" value="Helix hairpin bin"/>
    <property type="match status" value="1"/>
</dbReference>
<keyword evidence="6 7" id="KW-0472">Membrane</keyword>
<keyword evidence="10" id="KW-1185">Reference proteome</keyword>
<evidence type="ECO:0000313" key="10">
    <source>
        <dbReference type="Proteomes" id="UP001146120"/>
    </source>
</evidence>
<evidence type="ECO:0000256" key="2">
    <source>
        <dbReference type="ARBA" id="ARBA00022448"/>
    </source>
</evidence>
<name>A0AAV2YTU2_9STRA</name>
<dbReference type="Pfam" id="PF00027">
    <property type="entry name" value="cNMP_binding"/>
    <property type="match status" value="1"/>
</dbReference>
<evidence type="ECO:0000256" key="4">
    <source>
        <dbReference type="ARBA" id="ARBA00022989"/>
    </source>
</evidence>
<dbReference type="InterPro" id="IPR000595">
    <property type="entry name" value="cNMP-bd_dom"/>
</dbReference>
<dbReference type="InterPro" id="IPR005821">
    <property type="entry name" value="Ion_trans_dom"/>
</dbReference>
<protein>
    <recommendedName>
        <fullName evidence="8">Cyclic nucleotide-binding domain-containing protein</fullName>
    </recommendedName>
</protein>
<feature type="transmembrane region" description="Helical" evidence="7">
    <location>
        <begin position="192"/>
        <end position="219"/>
    </location>
</feature>
<evidence type="ECO:0000256" key="3">
    <source>
        <dbReference type="ARBA" id="ARBA00022692"/>
    </source>
</evidence>
<reference evidence="9" key="1">
    <citation type="submission" date="2022-11" db="EMBL/GenBank/DDBJ databases">
        <authorList>
            <person name="Morgan W.R."/>
            <person name="Tartar A."/>
        </authorList>
    </citation>
    <scope>NUCLEOTIDE SEQUENCE</scope>
    <source>
        <strain evidence="9">ARSEF 373</strain>
    </source>
</reference>
<proteinExistence type="predicted"/>